<dbReference type="eggNOG" id="KOG1642">
    <property type="taxonomic scope" value="Eukaryota"/>
</dbReference>
<evidence type="ECO:0000256" key="1">
    <source>
        <dbReference type="ARBA" id="ARBA00007469"/>
    </source>
</evidence>
<dbReference type="HOGENOM" id="CLU_069912_4_0_1"/>
<organism evidence="3 4">
    <name type="scientific">Amborella trichopoda</name>
    <dbReference type="NCBI Taxonomy" id="13333"/>
    <lineage>
        <taxon>Eukaryota</taxon>
        <taxon>Viridiplantae</taxon>
        <taxon>Streptophyta</taxon>
        <taxon>Embryophyta</taxon>
        <taxon>Tracheophyta</taxon>
        <taxon>Spermatophyta</taxon>
        <taxon>Magnoliopsida</taxon>
        <taxon>Amborellales</taxon>
        <taxon>Amborellaceae</taxon>
        <taxon>Amborella</taxon>
    </lineage>
</organism>
<evidence type="ECO:0000256" key="2">
    <source>
        <dbReference type="RuleBase" id="RU004328"/>
    </source>
</evidence>
<accession>U5DH47</accession>
<dbReference type="PANTHER" id="PTHR11240">
    <property type="entry name" value="RIBONUCLEASE T2"/>
    <property type="match status" value="1"/>
</dbReference>
<dbReference type="InterPro" id="IPR001568">
    <property type="entry name" value="RNase_T2-like"/>
</dbReference>
<dbReference type="InterPro" id="IPR036430">
    <property type="entry name" value="RNase_T2-like_sf"/>
</dbReference>
<protein>
    <submittedName>
        <fullName evidence="3">Uncharacterized protein</fullName>
    </submittedName>
</protein>
<dbReference type="Gramene" id="ERN19768">
    <property type="protein sequence ID" value="ERN19768"/>
    <property type="gene ID" value="AMTR_s00064p00080140"/>
</dbReference>
<dbReference type="GO" id="GO:0006401">
    <property type="term" value="P:RNA catabolic process"/>
    <property type="evidence" value="ECO:0000318"/>
    <property type="project" value="GO_Central"/>
</dbReference>
<evidence type="ECO:0000313" key="4">
    <source>
        <dbReference type="Proteomes" id="UP000017836"/>
    </source>
</evidence>
<dbReference type="GO" id="GO:0004521">
    <property type="term" value="F:RNA endonuclease activity"/>
    <property type="evidence" value="ECO:0000318"/>
    <property type="project" value="GO_Central"/>
</dbReference>
<gene>
    <name evidence="3" type="ORF">AMTR_s00064p00080140</name>
</gene>
<evidence type="ECO:0000313" key="3">
    <source>
        <dbReference type="EMBL" id="ERN19768.1"/>
    </source>
</evidence>
<reference evidence="4" key="1">
    <citation type="journal article" date="2013" name="Science">
        <title>The Amborella genome and the evolution of flowering plants.</title>
        <authorList>
            <consortium name="Amborella Genome Project"/>
        </authorList>
    </citation>
    <scope>NUCLEOTIDE SEQUENCE [LARGE SCALE GENOMIC DNA]</scope>
</reference>
<keyword evidence="4" id="KW-1185">Reference proteome</keyword>
<comment type="similarity">
    <text evidence="1 2">Belongs to the RNase T2 family.</text>
</comment>
<dbReference type="PANTHER" id="PTHR11240:SF57">
    <property type="entry name" value="OS09G0538000 PROTEIN"/>
    <property type="match status" value="1"/>
</dbReference>
<proteinExistence type="inferred from homology"/>
<dbReference type="SUPFAM" id="SSF55895">
    <property type="entry name" value="Ribonuclease Rh-like"/>
    <property type="match status" value="1"/>
</dbReference>
<dbReference type="GO" id="GO:0005576">
    <property type="term" value="C:extracellular region"/>
    <property type="evidence" value="ECO:0000318"/>
    <property type="project" value="GO_Central"/>
</dbReference>
<dbReference type="EMBL" id="KI392064">
    <property type="protein sequence ID" value="ERN19768.1"/>
    <property type="molecule type" value="Genomic_DNA"/>
</dbReference>
<dbReference type="Pfam" id="PF00445">
    <property type="entry name" value="Ribonuclease_T2"/>
    <property type="match status" value="1"/>
</dbReference>
<name>U5DH47_AMBTC</name>
<dbReference type="GO" id="GO:0033897">
    <property type="term" value="F:ribonuclease T2 activity"/>
    <property type="evidence" value="ECO:0007669"/>
    <property type="project" value="InterPro"/>
</dbReference>
<dbReference type="AlphaFoldDB" id="U5DH47"/>
<dbReference type="Proteomes" id="UP000017836">
    <property type="component" value="Unassembled WGS sequence"/>
</dbReference>
<dbReference type="GO" id="GO:0003723">
    <property type="term" value="F:RNA binding"/>
    <property type="evidence" value="ECO:0007669"/>
    <property type="project" value="InterPro"/>
</dbReference>
<dbReference type="Gene3D" id="3.90.730.10">
    <property type="entry name" value="Ribonuclease T2-like"/>
    <property type="match status" value="1"/>
</dbReference>
<sequence>MEATLSGMWPSIKCPSNNGISMWKSLWKNSGVCTNLELIEYFEKGLVLYYELNLLNALKKHGIVPDGRLYQLADIKQALKEEIGEEVGIRCSTNLEGEFQLYEVYVCIDKSFTTGVIPCLTLPYFTCSDEILFPAFNVQMLKKNGTRNSLELQVE</sequence>